<dbReference type="Pfam" id="PF24455">
    <property type="entry name" value="DUF7571"/>
    <property type="match status" value="1"/>
</dbReference>
<dbReference type="OrthoDB" id="333406at2157"/>
<dbReference type="EMBL" id="WOYG01000001">
    <property type="protein sequence ID" value="NLV09224.1"/>
    <property type="molecule type" value="Genomic_DNA"/>
</dbReference>
<dbReference type="InterPro" id="IPR055993">
    <property type="entry name" value="DUF7571"/>
</dbReference>
<evidence type="ECO:0000313" key="1">
    <source>
        <dbReference type="EMBL" id="NLV09224.1"/>
    </source>
</evidence>
<dbReference type="AlphaFoldDB" id="A0A4D6KBR2"/>
<dbReference type="Proteomes" id="UP000297053">
    <property type="component" value="Chromosome"/>
</dbReference>
<dbReference type="OMA" id="PDYCPAC"/>
<dbReference type="RefSeq" id="WP_015761721.1">
    <property type="nucleotide sequence ID" value="NZ_CP039375.1"/>
</dbReference>
<evidence type="ECO:0000313" key="2">
    <source>
        <dbReference type="EMBL" id="QCD65374.1"/>
    </source>
</evidence>
<reference evidence="2 3" key="1">
    <citation type="submission" date="2019-04" db="EMBL/GenBank/DDBJ databases">
        <title>Complete genome sequence of Arthrobacter sp. ZXY-2 associated with effective atrazine degradation and salt adaptation.</title>
        <authorList>
            <person name="Zhao X."/>
        </authorList>
    </citation>
    <scope>NUCLEOTIDE SEQUENCE [LARGE SCALE GENOMIC DNA]</scope>
    <source>
        <strain evidence="2">JP60</strain>
        <strain evidence="3">ZP60</strain>
    </source>
</reference>
<dbReference type="KEGG" id="halz:E5139_06890"/>
<organism evidence="2 3">
    <name type="scientific">Halomicrobium mukohataei</name>
    <dbReference type="NCBI Taxonomy" id="57705"/>
    <lineage>
        <taxon>Archaea</taxon>
        <taxon>Methanobacteriati</taxon>
        <taxon>Methanobacteriota</taxon>
        <taxon>Stenosarchaea group</taxon>
        <taxon>Halobacteria</taxon>
        <taxon>Halobacteriales</taxon>
        <taxon>Haloarculaceae</taxon>
        <taxon>Halomicrobium</taxon>
    </lineage>
</organism>
<dbReference type="Proteomes" id="UP000608662">
    <property type="component" value="Unassembled WGS sequence"/>
</dbReference>
<dbReference type="EMBL" id="CP039375">
    <property type="protein sequence ID" value="QCD65374.1"/>
    <property type="molecule type" value="Genomic_DNA"/>
</dbReference>
<reference evidence="1" key="3">
    <citation type="submission" date="2019-12" db="EMBL/GenBank/DDBJ databases">
        <title>Whole-genome sequence of Halomicrobium mukohataei pws1.</title>
        <authorList>
            <person name="Verma D.K."/>
            <person name="Gopal K."/>
            <person name="Prasad E.S."/>
        </authorList>
    </citation>
    <scope>NUCLEOTIDE SEQUENCE</scope>
    <source>
        <strain evidence="1">Pws1</strain>
    </source>
</reference>
<name>A0A4D6KBR2_9EURY</name>
<sequence length="91" mass="10060">MQPCHNCQAAIDEYLLDKHLEPLRELTVDDFNLCVDCTTVVEDACVECGGAVYVPRSESTVPDYCPACRSEHIAETGEDPGWTVDAQSKRV</sequence>
<reference evidence="2 3" key="2">
    <citation type="submission" date="2019-04" db="EMBL/GenBank/DDBJ databases">
        <authorList>
            <person name="Yang S."/>
            <person name="Wei W."/>
        </authorList>
    </citation>
    <scope>NUCLEOTIDE SEQUENCE [LARGE SCALE GENOMIC DNA]</scope>
    <source>
        <strain evidence="2">JP60</strain>
        <strain evidence="3">ZP60</strain>
    </source>
</reference>
<proteinExistence type="predicted"/>
<evidence type="ECO:0000313" key="3">
    <source>
        <dbReference type="Proteomes" id="UP000297053"/>
    </source>
</evidence>
<evidence type="ECO:0008006" key="4">
    <source>
        <dbReference type="Google" id="ProtNLM"/>
    </source>
</evidence>
<gene>
    <name evidence="2" type="ORF">E5139_06890</name>
    <name evidence="1" type="ORF">GOC74_04680</name>
</gene>
<protein>
    <recommendedName>
        <fullName evidence="4">Small CPxCG-related zinc finger protein</fullName>
    </recommendedName>
</protein>
<accession>A0A4D6KBR2</accession>
<dbReference type="GeneID" id="94359785"/>